<protein>
    <submittedName>
        <fullName evidence="1">Uncharacterized protein</fullName>
    </submittedName>
</protein>
<name>A0A0F9D5R5_9ZZZZ</name>
<dbReference type="EMBL" id="LAZR01040983">
    <property type="protein sequence ID" value="KKL13136.1"/>
    <property type="molecule type" value="Genomic_DNA"/>
</dbReference>
<proteinExistence type="predicted"/>
<evidence type="ECO:0000313" key="1">
    <source>
        <dbReference type="EMBL" id="KKL13136.1"/>
    </source>
</evidence>
<accession>A0A0F9D5R5</accession>
<comment type="caution">
    <text evidence="1">The sequence shown here is derived from an EMBL/GenBank/DDBJ whole genome shotgun (WGS) entry which is preliminary data.</text>
</comment>
<feature type="non-terminal residue" evidence="1">
    <location>
        <position position="1"/>
    </location>
</feature>
<sequence>VEEHEFTGDGDACTVCGWNRKGHWKP</sequence>
<gene>
    <name evidence="1" type="ORF">LCGC14_2528790</name>
</gene>
<organism evidence="1">
    <name type="scientific">marine sediment metagenome</name>
    <dbReference type="NCBI Taxonomy" id="412755"/>
    <lineage>
        <taxon>unclassified sequences</taxon>
        <taxon>metagenomes</taxon>
        <taxon>ecological metagenomes</taxon>
    </lineage>
</organism>
<reference evidence="1" key="1">
    <citation type="journal article" date="2015" name="Nature">
        <title>Complex archaea that bridge the gap between prokaryotes and eukaryotes.</title>
        <authorList>
            <person name="Spang A."/>
            <person name="Saw J.H."/>
            <person name="Jorgensen S.L."/>
            <person name="Zaremba-Niedzwiedzka K."/>
            <person name="Martijn J."/>
            <person name="Lind A.E."/>
            <person name="van Eijk R."/>
            <person name="Schleper C."/>
            <person name="Guy L."/>
            <person name="Ettema T.J."/>
        </authorList>
    </citation>
    <scope>NUCLEOTIDE SEQUENCE</scope>
</reference>
<dbReference type="AlphaFoldDB" id="A0A0F9D5R5"/>